<protein>
    <submittedName>
        <fullName evidence="1">Uncharacterized protein</fullName>
    </submittedName>
</protein>
<gene>
    <name evidence="1" type="ORF">BWK73_10625</name>
</gene>
<dbReference type="EMBL" id="MTEJ01000036">
    <property type="protein sequence ID" value="OQX14013.1"/>
    <property type="molecule type" value="Genomic_DNA"/>
</dbReference>
<name>A0A1Y1QUE8_9GAMM</name>
<reference evidence="1 2" key="1">
    <citation type="submission" date="2017-01" db="EMBL/GenBank/DDBJ databases">
        <title>Novel large sulfur bacteria in the metagenomes of groundwater-fed chemosynthetic microbial mats in the Lake Huron basin.</title>
        <authorList>
            <person name="Sharrar A.M."/>
            <person name="Flood B.E."/>
            <person name="Bailey J.V."/>
            <person name="Jones D.S."/>
            <person name="Biddanda B."/>
            <person name="Ruberg S.A."/>
            <person name="Marcus D.N."/>
            <person name="Dick G.J."/>
        </authorList>
    </citation>
    <scope>NUCLEOTIDE SEQUENCE [LARGE SCALE GENOMIC DNA]</scope>
    <source>
        <strain evidence="1">A8</strain>
    </source>
</reference>
<sequence length="149" mass="16740">MSNTTLAKLDEQYQALLTKLADSVTSEVGRALVDLTVLQLTIKAISPEQNIRLHKGGNIGDVEKLAELQTRITEIEDLHGTSIHILTLDEWVEYQAQGVENSTALARHWLIAYTESLAQRRPKIAPIDEPCFQWLQEWHNILQTSVAAV</sequence>
<organism evidence="1 2">
    <name type="scientific">Thiothrix lacustris</name>
    <dbReference type="NCBI Taxonomy" id="525917"/>
    <lineage>
        <taxon>Bacteria</taxon>
        <taxon>Pseudomonadati</taxon>
        <taxon>Pseudomonadota</taxon>
        <taxon>Gammaproteobacteria</taxon>
        <taxon>Thiotrichales</taxon>
        <taxon>Thiotrichaceae</taxon>
        <taxon>Thiothrix</taxon>
    </lineage>
</organism>
<dbReference type="Proteomes" id="UP000192491">
    <property type="component" value="Unassembled WGS sequence"/>
</dbReference>
<comment type="caution">
    <text evidence="1">The sequence shown here is derived from an EMBL/GenBank/DDBJ whole genome shotgun (WGS) entry which is preliminary data.</text>
</comment>
<evidence type="ECO:0000313" key="2">
    <source>
        <dbReference type="Proteomes" id="UP000192491"/>
    </source>
</evidence>
<proteinExistence type="predicted"/>
<dbReference type="AlphaFoldDB" id="A0A1Y1QUE8"/>
<evidence type="ECO:0000313" key="1">
    <source>
        <dbReference type="EMBL" id="OQX14013.1"/>
    </source>
</evidence>
<accession>A0A1Y1QUE8</accession>